<organism evidence="2 3">
    <name type="scientific">Trichocladium antarcticum</name>
    <dbReference type="NCBI Taxonomy" id="1450529"/>
    <lineage>
        <taxon>Eukaryota</taxon>
        <taxon>Fungi</taxon>
        <taxon>Dikarya</taxon>
        <taxon>Ascomycota</taxon>
        <taxon>Pezizomycotina</taxon>
        <taxon>Sordariomycetes</taxon>
        <taxon>Sordariomycetidae</taxon>
        <taxon>Sordariales</taxon>
        <taxon>Chaetomiaceae</taxon>
        <taxon>Trichocladium</taxon>
    </lineage>
</organism>
<evidence type="ECO:0000313" key="2">
    <source>
        <dbReference type="EMBL" id="KAK4136712.1"/>
    </source>
</evidence>
<evidence type="ECO:0000313" key="3">
    <source>
        <dbReference type="Proteomes" id="UP001304895"/>
    </source>
</evidence>
<dbReference type="PANTHER" id="PTHR43792">
    <property type="entry name" value="GNAT FAMILY, PUTATIVE (AFU_ORTHOLOGUE AFUA_3G00765)-RELATED-RELATED"/>
    <property type="match status" value="1"/>
</dbReference>
<feature type="domain" description="N-acetyltransferase" evidence="1">
    <location>
        <begin position="47"/>
        <end position="210"/>
    </location>
</feature>
<dbReference type="Pfam" id="PF13302">
    <property type="entry name" value="Acetyltransf_3"/>
    <property type="match status" value="1"/>
</dbReference>
<dbReference type="Gene3D" id="3.40.630.30">
    <property type="match status" value="1"/>
</dbReference>
<dbReference type="GO" id="GO:0016747">
    <property type="term" value="F:acyltransferase activity, transferring groups other than amino-acyl groups"/>
    <property type="evidence" value="ECO:0007669"/>
    <property type="project" value="InterPro"/>
</dbReference>
<dbReference type="EMBL" id="MU853403">
    <property type="protein sequence ID" value="KAK4136712.1"/>
    <property type="molecule type" value="Genomic_DNA"/>
</dbReference>
<dbReference type="AlphaFoldDB" id="A0AAN6UP99"/>
<comment type="caution">
    <text evidence="2">The sequence shown here is derived from an EMBL/GenBank/DDBJ whole genome shotgun (WGS) entry which is preliminary data.</text>
</comment>
<dbReference type="PANTHER" id="PTHR43792:SF1">
    <property type="entry name" value="N-ACETYLTRANSFERASE DOMAIN-CONTAINING PROTEIN"/>
    <property type="match status" value="1"/>
</dbReference>
<dbReference type="SUPFAM" id="SSF55729">
    <property type="entry name" value="Acyl-CoA N-acyltransferases (Nat)"/>
    <property type="match status" value="1"/>
</dbReference>
<accession>A0AAN6UP99</accession>
<dbReference type="InterPro" id="IPR016181">
    <property type="entry name" value="Acyl_CoA_acyltransferase"/>
</dbReference>
<name>A0AAN6UP99_9PEZI</name>
<dbReference type="Proteomes" id="UP001304895">
    <property type="component" value="Unassembled WGS sequence"/>
</dbReference>
<dbReference type="InterPro" id="IPR051531">
    <property type="entry name" value="N-acetyltransferase"/>
</dbReference>
<reference evidence="2" key="2">
    <citation type="submission" date="2023-05" db="EMBL/GenBank/DDBJ databases">
        <authorList>
            <consortium name="Lawrence Berkeley National Laboratory"/>
            <person name="Steindorff A."/>
            <person name="Hensen N."/>
            <person name="Bonometti L."/>
            <person name="Westerberg I."/>
            <person name="Brannstrom I.O."/>
            <person name="Guillou S."/>
            <person name="Cros-Aarteil S."/>
            <person name="Calhoun S."/>
            <person name="Haridas S."/>
            <person name="Kuo A."/>
            <person name="Mondo S."/>
            <person name="Pangilinan J."/>
            <person name="Riley R."/>
            <person name="Labutti K."/>
            <person name="Andreopoulos B."/>
            <person name="Lipzen A."/>
            <person name="Chen C."/>
            <person name="Yanf M."/>
            <person name="Daum C."/>
            <person name="Ng V."/>
            <person name="Clum A."/>
            <person name="Ohm R."/>
            <person name="Martin F."/>
            <person name="Silar P."/>
            <person name="Natvig D."/>
            <person name="Lalanne C."/>
            <person name="Gautier V."/>
            <person name="Ament-Velasquez S.L."/>
            <person name="Kruys A."/>
            <person name="Hutchinson M.I."/>
            <person name="Powell A.J."/>
            <person name="Barry K."/>
            <person name="Miller A.N."/>
            <person name="Grigoriev I.V."/>
            <person name="Debuchy R."/>
            <person name="Gladieux P."/>
            <person name="Thoren M.H."/>
            <person name="Johannesson H."/>
        </authorList>
    </citation>
    <scope>NUCLEOTIDE SEQUENCE</scope>
    <source>
        <strain evidence="2">CBS 123565</strain>
    </source>
</reference>
<evidence type="ECO:0000259" key="1">
    <source>
        <dbReference type="Pfam" id="PF13302"/>
    </source>
</evidence>
<protein>
    <submittedName>
        <fullName evidence="2">Acyl-CoA N-acyltransferase</fullName>
    </submittedName>
</protein>
<reference evidence="2" key="1">
    <citation type="journal article" date="2023" name="Mol. Phylogenet. Evol.">
        <title>Genome-scale phylogeny and comparative genomics of the fungal order Sordariales.</title>
        <authorList>
            <person name="Hensen N."/>
            <person name="Bonometti L."/>
            <person name="Westerberg I."/>
            <person name="Brannstrom I.O."/>
            <person name="Guillou S."/>
            <person name="Cros-Aarteil S."/>
            <person name="Calhoun S."/>
            <person name="Haridas S."/>
            <person name="Kuo A."/>
            <person name="Mondo S."/>
            <person name="Pangilinan J."/>
            <person name="Riley R."/>
            <person name="LaButti K."/>
            <person name="Andreopoulos B."/>
            <person name="Lipzen A."/>
            <person name="Chen C."/>
            <person name="Yan M."/>
            <person name="Daum C."/>
            <person name="Ng V."/>
            <person name="Clum A."/>
            <person name="Steindorff A."/>
            <person name="Ohm R.A."/>
            <person name="Martin F."/>
            <person name="Silar P."/>
            <person name="Natvig D.O."/>
            <person name="Lalanne C."/>
            <person name="Gautier V."/>
            <person name="Ament-Velasquez S.L."/>
            <person name="Kruys A."/>
            <person name="Hutchinson M.I."/>
            <person name="Powell A.J."/>
            <person name="Barry K."/>
            <person name="Miller A.N."/>
            <person name="Grigoriev I.V."/>
            <person name="Debuchy R."/>
            <person name="Gladieux P."/>
            <person name="Hiltunen Thoren M."/>
            <person name="Johannesson H."/>
        </authorList>
    </citation>
    <scope>NUCLEOTIDE SEQUENCE</scope>
    <source>
        <strain evidence="2">CBS 123565</strain>
    </source>
</reference>
<dbReference type="InterPro" id="IPR000182">
    <property type="entry name" value="GNAT_dom"/>
</dbReference>
<proteinExistence type="predicted"/>
<keyword evidence="3" id="KW-1185">Reference proteome</keyword>
<gene>
    <name evidence="2" type="ORF">BT67DRAFT_188569</name>
</gene>
<sequence>MSPAPEQKQTAVPGAVPDPADFVPVRTTLPCWPLPLNAVRIPIVTDRLILRPLTADDLPALHTLRTQPAVMRWTAAGRPDADPAETRARMAAFLPPRDGAAYNCAICDRATGALLGVGGAHNWRSRFGWPEVGYMLRTEVWGRGLGTEFLRGFLEGVWDKLEREVVDGVLVDARTVDARDADGNVREQLIAITADANEKSQSVLRKSGFEWFYTWQDQDSTDQDAMIDLPTFRYFPGKGKAE</sequence>